<accession>A0A2U2X279</accession>
<dbReference type="Proteomes" id="UP000245370">
    <property type="component" value="Unassembled WGS sequence"/>
</dbReference>
<dbReference type="Gene3D" id="1.10.3680.10">
    <property type="entry name" value="TerB-like"/>
    <property type="match status" value="1"/>
</dbReference>
<dbReference type="SUPFAM" id="SSF46565">
    <property type="entry name" value="Chaperone J-domain"/>
    <property type="match status" value="1"/>
</dbReference>
<evidence type="ECO:0000313" key="3">
    <source>
        <dbReference type="EMBL" id="PWH81877.1"/>
    </source>
</evidence>
<dbReference type="PRINTS" id="PR00625">
    <property type="entry name" value="JDOMAIN"/>
</dbReference>
<evidence type="ECO:0000313" key="4">
    <source>
        <dbReference type="Proteomes" id="UP000245370"/>
    </source>
</evidence>
<gene>
    <name evidence="3" type="ORF">DIT68_14390</name>
</gene>
<keyword evidence="4" id="KW-1185">Reference proteome</keyword>
<feature type="domain" description="J" evidence="2">
    <location>
        <begin position="203"/>
        <end position="265"/>
    </location>
</feature>
<dbReference type="InterPro" id="IPR007791">
    <property type="entry name" value="DjlA_N"/>
</dbReference>
<sequence>MTGYFKWIGAGLGFYLTGFRLYGAFLGFIFGTFIDNFARAASFLNESQQGGQGRQQNFRSSQDIFDFYQRQTQRYDFPTMLLALSAAVMKADDRVMKSELEYVKAFLQQQFGNQFTTSHLQTLKTFLDQPQALPIQEICNDVRTRTQPEVRVQLLHYLFGIAKADGTVSAAEMQVLQRIASMMGIPNMDFTSVQNMFQRDTESDYKVLGTTKDAEDAEIKKAYRKMAIRYHPDKVATMGEEYQKGAKEKFQRINEAYENIKKERGMV</sequence>
<dbReference type="AlphaFoldDB" id="A0A2U2X279"/>
<dbReference type="Pfam" id="PF00226">
    <property type="entry name" value="DnaJ"/>
    <property type="match status" value="1"/>
</dbReference>
<dbReference type="InterPro" id="IPR001623">
    <property type="entry name" value="DnaJ_domain"/>
</dbReference>
<dbReference type="InterPro" id="IPR036869">
    <property type="entry name" value="J_dom_sf"/>
</dbReference>
<keyword evidence="1" id="KW-1133">Transmembrane helix</keyword>
<reference evidence="3 4" key="1">
    <citation type="submission" date="2018-05" db="EMBL/GenBank/DDBJ databases">
        <title>Brumimicrobium oceani sp. nov., isolated from coastal sediment.</title>
        <authorList>
            <person name="Kou Y."/>
        </authorList>
    </citation>
    <scope>NUCLEOTIDE SEQUENCE [LARGE SCALE GENOMIC DNA]</scope>
    <source>
        <strain evidence="3 4">C305</strain>
    </source>
</reference>
<organism evidence="3 4">
    <name type="scientific">Brumimicrobium oceani</name>
    <dbReference type="NCBI Taxonomy" id="2100725"/>
    <lineage>
        <taxon>Bacteria</taxon>
        <taxon>Pseudomonadati</taxon>
        <taxon>Bacteroidota</taxon>
        <taxon>Flavobacteriia</taxon>
        <taxon>Flavobacteriales</taxon>
        <taxon>Crocinitomicaceae</taxon>
        <taxon>Brumimicrobium</taxon>
    </lineage>
</organism>
<dbReference type="CDD" id="cd06257">
    <property type="entry name" value="DnaJ"/>
    <property type="match status" value="1"/>
</dbReference>
<comment type="caution">
    <text evidence="3">The sequence shown here is derived from an EMBL/GenBank/DDBJ whole genome shotgun (WGS) entry which is preliminary data.</text>
</comment>
<dbReference type="SMART" id="SM00271">
    <property type="entry name" value="DnaJ"/>
    <property type="match status" value="1"/>
</dbReference>
<proteinExistence type="predicted"/>
<evidence type="ECO:0000259" key="2">
    <source>
        <dbReference type="PROSITE" id="PS50076"/>
    </source>
</evidence>
<keyword evidence="1" id="KW-0812">Transmembrane</keyword>
<protein>
    <submittedName>
        <fullName evidence="3">Molecular chaperone DnaJ</fullName>
    </submittedName>
</protein>
<keyword evidence="1" id="KW-0472">Membrane</keyword>
<evidence type="ECO:0000256" key="1">
    <source>
        <dbReference type="SAM" id="Phobius"/>
    </source>
</evidence>
<dbReference type="Gene3D" id="1.10.287.110">
    <property type="entry name" value="DnaJ domain"/>
    <property type="match status" value="1"/>
</dbReference>
<dbReference type="PROSITE" id="PS50076">
    <property type="entry name" value="DNAJ_2"/>
    <property type="match status" value="1"/>
</dbReference>
<feature type="transmembrane region" description="Helical" evidence="1">
    <location>
        <begin position="12"/>
        <end position="34"/>
    </location>
</feature>
<dbReference type="PANTHER" id="PTHR24074">
    <property type="entry name" value="CO-CHAPERONE PROTEIN DJLA"/>
    <property type="match status" value="1"/>
</dbReference>
<dbReference type="RefSeq" id="WP_109360520.1">
    <property type="nucleotide sequence ID" value="NZ_QFRJ01000015.1"/>
</dbReference>
<name>A0A2U2X279_9FLAO</name>
<dbReference type="Pfam" id="PF05099">
    <property type="entry name" value="TerB"/>
    <property type="match status" value="1"/>
</dbReference>
<dbReference type="InterPro" id="IPR050817">
    <property type="entry name" value="DjlA_DnaK_co-chaperone"/>
</dbReference>
<dbReference type="OrthoDB" id="9779622at2"/>
<reference evidence="3 4" key="2">
    <citation type="submission" date="2018-05" db="EMBL/GenBank/DDBJ databases">
        <authorList>
            <person name="Lanie J.A."/>
            <person name="Ng W.-L."/>
            <person name="Kazmierczak K.M."/>
            <person name="Andrzejewski T.M."/>
            <person name="Davidsen T.M."/>
            <person name="Wayne K.J."/>
            <person name="Tettelin H."/>
            <person name="Glass J.I."/>
            <person name="Rusch D."/>
            <person name="Podicherti R."/>
            <person name="Tsui H.-C.T."/>
            <person name="Winkler M.E."/>
        </authorList>
    </citation>
    <scope>NUCLEOTIDE SEQUENCE [LARGE SCALE GENOMIC DNA]</scope>
    <source>
        <strain evidence="3 4">C305</strain>
    </source>
</reference>
<dbReference type="InterPro" id="IPR029024">
    <property type="entry name" value="TerB-like"/>
</dbReference>
<dbReference type="EMBL" id="QFRJ01000015">
    <property type="protein sequence ID" value="PWH81877.1"/>
    <property type="molecule type" value="Genomic_DNA"/>
</dbReference>